<sequence length="102" mass="11243">MRLSDAIKELALGAVEAESPVDVMPAKVVSVSPLSIKIRDNDKLVIPSDLLVVAEHLTEHTREIELDGEKKTIRFYNQLNTGDHVMIAAMPGGQSFYVIDKI</sequence>
<name>A0A1R1QPR1_9BACI</name>
<comment type="caution">
    <text evidence="1">The sequence shown here is derived from an EMBL/GenBank/DDBJ whole genome shotgun (WGS) entry which is preliminary data.</text>
</comment>
<dbReference type="InterPro" id="IPR022555">
    <property type="entry name" value="DUF2577"/>
</dbReference>
<reference evidence="1 2" key="1">
    <citation type="submission" date="2017-01" db="EMBL/GenBank/DDBJ databases">
        <title>Bacillus phylogenomics.</title>
        <authorList>
            <person name="Dunlap C."/>
        </authorList>
    </citation>
    <scope>NUCLEOTIDE SEQUENCE [LARGE SCALE GENOMIC DNA]</scope>
    <source>
        <strain evidence="1 2">NRRL B-41282</strain>
    </source>
</reference>
<accession>A0A1R1QPR1</accession>
<organism evidence="1 2">
    <name type="scientific">Bacillus swezeyi</name>
    <dbReference type="NCBI Taxonomy" id="1925020"/>
    <lineage>
        <taxon>Bacteria</taxon>
        <taxon>Bacillati</taxon>
        <taxon>Bacillota</taxon>
        <taxon>Bacilli</taxon>
        <taxon>Bacillales</taxon>
        <taxon>Bacillaceae</taxon>
        <taxon>Bacillus</taxon>
    </lineage>
</organism>
<evidence type="ECO:0000313" key="2">
    <source>
        <dbReference type="Proteomes" id="UP000187367"/>
    </source>
</evidence>
<protein>
    <submittedName>
        <fullName evidence="1">Phage portal protein</fullName>
    </submittedName>
</protein>
<accession>A0A1R1RP76</accession>
<evidence type="ECO:0000313" key="1">
    <source>
        <dbReference type="EMBL" id="OMI06643.1"/>
    </source>
</evidence>
<dbReference type="Pfam" id="PF10844">
    <property type="entry name" value="DUF2577"/>
    <property type="match status" value="1"/>
</dbReference>
<dbReference type="RefSeq" id="WP_076762485.1">
    <property type="nucleotide sequence ID" value="NZ_JARMMI010000005.1"/>
</dbReference>
<dbReference type="EMBL" id="MTJL01000014">
    <property type="protein sequence ID" value="OMI06643.1"/>
    <property type="molecule type" value="Genomic_DNA"/>
</dbReference>
<keyword evidence="2" id="KW-1185">Reference proteome</keyword>
<dbReference type="Proteomes" id="UP000187367">
    <property type="component" value="Unassembled WGS sequence"/>
</dbReference>
<proteinExistence type="predicted"/>
<dbReference type="OrthoDB" id="95576at2"/>
<dbReference type="AlphaFoldDB" id="A0A1R1QPR1"/>
<gene>
    <name evidence="1" type="ORF">BW143_08475</name>
</gene>